<sequence length="76" mass="8778">MEQGNRPLEVYENIKSVLKVDNINVSDYKLIDYGLQFTVSILDWSGVIRIYQNKKGILKIGIFNNQFIGKNNCLIK</sequence>
<gene>
    <name evidence="1" type="ORF">S01H4_03769</name>
</gene>
<evidence type="ECO:0000313" key="1">
    <source>
        <dbReference type="EMBL" id="GAG59400.1"/>
    </source>
</evidence>
<dbReference type="AlphaFoldDB" id="X0YT40"/>
<proteinExistence type="predicted"/>
<reference evidence="1" key="1">
    <citation type="journal article" date="2014" name="Front. Microbiol.">
        <title>High frequency of phylogenetically diverse reductive dehalogenase-homologous genes in deep subseafloor sedimentary metagenomes.</title>
        <authorList>
            <person name="Kawai M."/>
            <person name="Futagami T."/>
            <person name="Toyoda A."/>
            <person name="Takaki Y."/>
            <person name="Nishi S."/>
            <person name="Hori S."/>
            <person name="Arai W."/>
            <person name="Tsubouchi T."/>
            <person name="Morono Y."/>
            <person name="Uchiyama I."/>
            <person name="Ito T."/>
            <person name="Fujiyama A."/>
            <person name="Inagaki F."/>
            <person name="Takami H."/>
        </authorList>
    </citation>
    <scope>NUCLEOTIDE SEQUENCE</scope>
    <source>
        <strain evidence="1">Expedition CK06-06</strain>
    </source>
</reference>
<accession>X0YT40</accession>
<protein>
    <submittedName>
        <fullName evidence="1">Uncharacterized protein</fullName>
    </submittedName>
</protein>
<organism evidence="1">
    <name type="scientific">marine sediment metagenome</name>
    <dbReference type="NCBI Taxonomy" id="412755"/>
    <lineage>
        <taxon>unclassified sequences</taxon>
        <taxon>metagenomes</taxon>
        <taxon>ecological metagenomes</taxon>
    </lineage>
</organism>
<name>X0YT40_9ZZZZ</name>
<dbReference type="EMBL" id="BART01000952">
    <property type="protein sequence ID" value="GAG59400.1"/>
    <property type="molecule type" value="Genomic_DNA"/>
</dbReference>
<comment type="caution">
    <text evidence="1">The sequence shown here is derived from an EMBL/GenBank/DDBJ whole genome shotgun (WGS) entry which is preliminary data.</text>
</comment>